<evidence type="ECO:0000313" key="8">
    <source>
        <dbReference type="EMBL" id="MRV76413.1"/>
    </source>
</evidence>
<accession>A0A7X2LWV8</accession>
<keyword evidence="6 7" id="KW-0472">Membrane</keyword>
<feature type="transmembrane region" description="Helical" evidence="7">
    <location>
        <begin position="285"/>
        <end position="305"/>
    </location>
</feature>
<evidence type="ECO:0000256" key="4">
    <source>
        <dbReference type="ARBA" id="ARBA00022692"/>
    </source>
</evidence>
<comment type="caution">
    <text evidence="8">The sequence shown here is derived from an EMBL/GenBank/DDBJ whole genome shotgun (WGS) entry which is preliminary data.</text>
</comment>
<feature type="transmembrane region" description="Helical" evidence="7">
    <location>
        <begin position="245"/>
        <end position="273"/>
    </location>
</feature>
<evidence type="ECO:0000256" key="6">
    <source>
        <dbReference type="ARBA" id="ARBA00023136"/>
    </source>
</evidence>
<comment type="similarity">
    <text evidence="2">Belongs to the polysaccharide synthase family.</text>
</comment>
<evidence type="ECO:0000256" key="3">
    <source>
        <dbReference type="ARBA" id="ARBA00022475"/>
    </source>
</evidence>
<dbReference type="PANTHER" id="PTHR30250:SF10">
    <property type="entry name" value="LIPOPOLYSACCHARIDE BIOSYNTHESIS PROTEIN WZXC"/>
    <property type="match status" value="1"/>
</dbReference>
<feature type="transmembrane region" description="Helical" evidence="7">
    <location>
        <begin position="417"/>
        <end position="437"/>
    </location>
</feature>
<reference evidence="8 9" key="1">
    <citation type="submission" date="2019-11" db="EMBL/GenBank/DDBJ databases">
        <title>Novel species isolated from a subtropical stream in China.</title>
        <authorList>
            <person name="Lu H."/>
        </authorList>
    </citation>
    <scope>NUCLEOTIDE SEQUENCE [LARGE SCALE GENOMIC DNA]</scope>
    <source>
        <strain evidence="8 9">FT92W</strain>
    </source>
</reference>
<dbReference type="InterPro" id="IPR050833">
    <property type="entry name" value="Poly_Biosynth_Transport"/>
</dbReference>
<evidence type="ECO:0000256" key="5">
    <source>
        <dbReference type="ARBA" id="ARBA00022989"/>
    </source>
</evidence>
<evidence type="ECO:0000256" key="7">
    <source>
        <dbReference type="SAM" id="Phobius"/>
    </source>
</evidence>
<feature type="transmembrane region" description="Helical" evidence="7">
    <location>
        <begin position="325"/>
        <end position="344"/>
    </location>
</feature>
<keyword evidence="9" id="KW-1185">Reference proteome</keyword>
<feature type="transmembrane region" description="Helical" evidence="7">
    <location>
        <begin position="81"/>
        <end position="107"/>
    </location>
</feature>
<keyword evidence="3" id="KW-1003">Cell membrane</keyword>
<feature type="transmembrane region" description="Helical" evidence="7">
    <location>
        <begin position="356"/>
        <end position="377"/>
    </location>
</feature>
<dbReference type="GO" id="GO:0005886">
    <property type="term" value="C:plasma membrane"/>
    <property type="evidence" value="ECO:0007669"/>
    <property type="project" value="UniProtKB-SubCell"/>
</dbReference>
<proteinExistence type="inferred from homology"/>
<feature type="transmembrane region" description="Helical" evidence="7">
    <location>
        <begin position="12"/>
        <end position="37"/>
    </location>
</feature>
<dbReference type="Proteomes" id="UP000446768">
    <property type="component" value="Unassembled WGS sequence"/>
</dbReference>
<dbReference type="RefSeq" id="WP_154381898.1">
    <property type="nucleotide sequence ID" value="NZ_WKJJ01000032.1"/>
</dbReference>
<feature type="transmembrane region" description="Helical" evidence="7">
    <location>
        <begin position="383"/>
        <end position="405"/>
    </location>
</feature>
<feature type="transmembrane region" description="Helical" evidence="7">
    <location>
        <begin position="443"/>
        <end position="466"/>
    </location>
</feature>
<organism evidence="8 9">
    <name type="scientific">Pseudoduganella rivuli</name>
    <dbReference type="NCBI Taxonomy" id="2666085"/>
    <lineage>
        <taxon>Bacteria</taxon>
        <taxon>Pseudomonadati</taxon>
        <taxon>Pseudomonadota</taxon>
        <taxon>Betaproteobacteria</taxon>
        <taxon>Burkholderiales</taxon>
        <taxon>Oxalobacteraceae</taxon>
        <taxon>Telluria group</taxon>
        <taxon>Pseudoduganella</taxon>
    </lineage>
</organism>
<feature type="transmembrane region" description="Helical" evidence="7">
    <location>
        <begin position="205"/>
        <end position="225"/>
    </location>
</feature>
<protein>
    <submittedName>
        <fullName evidence="8">Oligosaccharide flippase family protein</fullName>
    </submittedName>
</protein>
<dbReference type="EMBL" id="WKJJ01000032">
    <property type="protein sequence ID" value="MRV76413.1"/>
    <property type="molecule type" value="Genomic_DNA"/>
</dbReference>
<feature type="transmembrane region" description="Helical" evidence="7">
    <location>
        <begin position="171"/>
        <end position="193"/>
    </location>
</feature>
<feature type="transmembrane region" description="Helical" evidence="7">
    <location>
        <begin position="113"/>
        <end position="133"/>
    </location>
</feature>
<dbReference type="PANTHER" id="PTHR30250">
    <property type="entry name" value="PST FAMILY PREDICTED COLANIC ACID TRANSPORTER"/>
    <property type="match status" value="1"/>
</dbReference>
<name>A0A7X2LWV8_9BURK</name>
<feature type="transmembrane region" description="Helical" evidence="7">
    <location>
        <begin position="43"/>
        <end position="69"/>
    </location>
</feature>
<evidence type="ECO:0000313" key="9">
    <source>
        <dbReference type="Proteomes" id="UP000446768"/>
    </source>
</evidence>
<dbReference type="CDD" id="cd13127">
    <property type="entry name" value="MATE_tuaB_like"/>
    <property type="match status" value="1"/>
</dbReference>
<dbReference type="Pfam" id="PF13440">
    <property type="entry name" value="Polysacc_synt_3"/>
    <property type="match status" value="1"/>
</dbReference>
<dbReference type="AlphaFoldDB" id="A0A7X2LWV8"/>
<keyword evidence="5 7" id="KW-1133">Transmembrane helix</keyword>
<evidence type="ECO:0000256" key="1">
    <source>
        <dbReference type="ARBA" id="ARBA00004651"/>
    </source>
</evidence>
<comment type="subcellular location">
    <subcellularLocation>
        <location evidence="1">Cell membrane</location>
        <topology evidence="1">Multi-pass membrane protein</topology>
    </subcellularLocation>
</comment>
<keyword evidence="4 7" id="KW-0812">Transmembrane</keyword>
<gene>
    <name evidence="8" type="ORF">GJ700_32355</name>
</gene>
<feature type="transmembrane region" description="Helical" evidence="7">
    <location>
        <begin position="145"/>
        <end position="165"/>
    </location>
</feature>
<sequence length="500" mass="53356">MSNDLRQKTVRAMGHLGLGGAAGKIVSLASTLVLARLLTPADYGLMALAMVVIGFVSFFNDVGIGSAIVQKEKLTDEEVNGCFAISIMTGAVLALVTGLLGGVFAHYFGDARLQAMIAVLASAFFIGATFTVPQAFLRKEMHFKAIAGINFLSVLIQTAVCLALAAAGYGVWALVSSFVVQNVVQAIGTFYLSPWRPRGRVGYRAAAGLVTYGIHVTASRIFYYIYSSVDKLVIGKVLGSRALGIYEMAFSLATLPTGQITTMVTNVASPVFAKLQDDHERLRGAVLSLTRALAYVTYPALVGMLVSSHELIPVVLGPEWAEVQLPFAALCLMGLIKSVDPLLSQLLIGTGHAKKLSAYTLLCGMTMAPAVLAGAWLDGLRGVSIVWAVVYPILSVRLLSNACGVIGMRMRDYYSNLAPVLLAACVMAVCVLVVRWAGLAAGLPVPAMLVLEVATGAIAYGLWIVYGDRNGLSELRQIMLDVGISKQRLNRWPFTRCEQI</sequence>
<evidence type="ECO:0000256" key="2">
    <source>
        <dbReference type="ARBA" id="ARBA00007430"/>
    </source>
</evidence>